<evidence type="ECO:0000259" key="1">
    <source>
        <dbReference type="Pfam" id="PF24696"/>
    </source>
</evidence>
<organism evidence="2 3">
    <name type="scientific">Ilumatobacter coccineus (strain NBRC 103263 / KCTC 29153 / YM16-304)</name>
    <dbReference type="NCBI Taxonomy" id="1313172"/>
    <lineage>
        <taxon>Bacteria</taxon>
        <taxon>Bacillati</taxon>
        <taxon>Actinomycetota</taxon>
        <taxon>Acidimicrobiia</taxon>
        <taxon>Acidimicrobiales</taxon>
        <taxon>Ilumatobacteraceae</taxon>
        <taxon>Ilumatobacter</taxon>
    </lineage>
</organism>
<sequence>MRDGIEVARRGRAAVALVTEQFWMQGDSVARSAGMPDIPRLRLPHPVAGTGHDAMGQVADAFARRIVDVLRGDARPDNDAVEPA</sequence>
<accession>A0A6C7E5P1</accession>
<dbReference type="Proteomes" id="UP000011863">
    <property type="component" value="Chromosome"/>
</dbReference>
<feature type="domain" description="UGSC-like" evidence="1">
    <location>
        <begin position="1"/>
        <end position="71"/>
    </location>
</feature>
<dbReference type="EMBL" id="AP012057">
    <property type="protein sequence ID" value="BAN02137.1"/>
    <property type="molecule type" value="Genomic_DNA"/>
</dbReference>
<dbReference type="KEGG" id="aym:YM304_18230"/>
<proteinExistence type="predicted"/>
<evidence type="ECO:0000313" key="3">
    <source>
        <dbReference type="Proteomes" id="UP000011863"/>
    </source>
</evidence>
<dbReference type="Pfam" id="PF24696">
    <property type="entry name" value="UGSC"/>
    <property type="match status" value="1"/>
</dbReference>
<keyword evidence="3" id="KW-1185">Reference proteome</keyword>
<name>A0A6C7E5P1_ILUCY</name>
<protein>
    <recommendedName>
        <fullName evidence="1">UGSC-like domain-containing protein</fullName>
    </recommendedName>
</protein>
<dbReference type="AlphaFoldDB" id="A0A6C7E5P1"/>
<reference evidence="2 3" key="1">
    <citation type="journal article" date="2013" name="Int. J. Syst. Evol. Microbiol.">
        <title>Ilumatobacter nonamiense sp. nov. and Ilumatobacter coccineum sp. nov., isolated from seashore sand.</title>
        <authorList>
            <person name="Matsumoto A."/>
            <person name="Kasai H."/>
            <person name="Matsuo Y."/>
            <person name="Shizuri Y."/>
            <person name="Ichikawa N."/>
            <person name="Fujita N."/>
            <person name="Omura S."/>
            <person name="Takahashi Y."/>
        </authorList>
    </citation>
    <scope>NUCLEOTIDE SEQUENCE [LARGE SCALE GENOMIC DNA]</scope>
    <source>
        <strain evidence="3">NBRC 103263 / KCTC 29153 / YM16-304</strain>
    </source>
</reference>
<dbReference type="OrthoDB" id="2990547at2"/>
<evidence type="ECO:0000313" key="2">
    <source>
        <dbReference type="EMBL" id="BAN02137.1"/>
    </source>
</evidence>
<dbReference type="InterPro" id="IPR057767">
    <property type="entry name" value="UGSC-like_dom"/>
</dbReference>
<gene>
    <name evidence="2" type="ORF">YM304_18230</name>
</gene>